<keyword evidence="4 6" id="KW-0808">Transferase</keyword>
<keyword evidence="3 6" id="KW-0328">Glycosyltransferase</keyword>
<dbReference type="GO" id="GO:0009246">
    <property type="term" value="P:enterobacterial common antigen biosynthetic process"/>
    <property type="evidence" value="ECO:0007669"/>
    <property type="project" value="InterPro"/>
</dbReference>
<dbReference type="RefSeq" id="WP_208078354.1">
    <property type="nucleotide sequence ID" value="NZ_CP071869.1"/>
</dbReference>
<dbReference type="KEGG" id="pcea:J3359_17250"/>
<organism evidence="6 7">
    <name type="scientific">Polaribacter cellanae</name>
    <dbReference type="NCBI Taxonomy" id="2818493"/>
    <lineage>
        <taxon>Bacteria</taxon>
        <taxon>Pseudomonadati</taxon>
        <taxon>Bacteroidota</taxon>
        <taxon>Flavobacteriia</taxon>
        <taxon>Flavobacteriales</taxon>
        <taxon>Flavobacteriaceae</taxon>
    </lineage>
</organism>
<dbReference type="AlphaFoldDB" id="A0A975H6J0"/>
<evidence type="ECO:0000256" key="4">
    <source>
        <dbReference type="ARBA" id="ARBA00022679"/>
    </source>
</evidence>
<sequence>MIIHIASDEKFINSAYWQFNNIGEKENIFYILVQDVDKKLKHVNIEDGMNLVSLNIRNLKILGKSLDKATLVCFHGLDYYSSIVLNNLPRNQKVLWILFGKEVHNNSHLLNTKKNIGEKTYAKFLSKNILDRLKGKYKDYFRGVYYRIRNKTGSPFYEITKAMKRANYCGILYKEEFQLVKEKLNTKIEYIKFSYYPIEKMIGDINSKISGINILLGNSASTTNNHLEAFDMLKKMNLDGRKIITPLSYGDKNYKNEIEKKGKQILKDKFKPLVNFMPLHKYNAYVQNCSIVIMNHYRQQAVGNVLAMLWMGSKVYLDKRNTLYHYLKRIGVNIYEISKDFIPENKEALNSLTVAQQEHNRACLKEEINKEVLLNDLKIAINSVICR</sequence>
<accession>A0A975H6J0</accession>
<keyword evidence="5" id="KW-0472">Membrane</keyword>
<dbReference type="GO" id="GO:0008417">
    <property type="term" value="F:fucosyltransferase activity"/>
    <property type="evidence" value="ECO:0007669"/>
    <property type="project" value="InterPro"/>
</dbReference>
<keyword evidence="1" id="KW-1003">Cell membrane</keyword>
<dbReference type="InterPro" id="IPR009993">
    <property type="entry name" value="WecF"/>
</dbReference>
<keyword evidence="2" id="KW-0997">Cell inner membrane</keyword>
<evidence type="ECO:0000256" key="1">
    <source>
        <dbReference type="ARBA" id="ARBA00022475"/>
    </source>
</evidence>
<reference evidence="6 7" key="1">
    <citation type="submission" date="2021-03" db="EMBL/GenBank/DDBJ databases">
        <title>Complete genome of Polaribacter_sp.SM13.</title>
        <authorList>
            <person name="Jeong S.W."/>
            <person name="Bae J.W."/>
        </authorList>
    </citation>
    <scope>NUCLEOTIDE SEQUENCE [LARGE SCALE GENOMIC DNA]</scope>
    <source>
        <strain evidence="6 7">SM13</strain>
    </source>
</reference>
<dbReference type="EC" id="2.4.1.325" evidence="6"/>
<evidence type="ECO:0000256" key="5">
    <source>
        <dbReference type="ARBA" id="ARBA00023136"/>
    </source>
</evidence>
<proteinExistence type="predicted"/>
<dbReference type="Proteomes" id="UP000663920">
    <property type="component" value="Chromosome"/>
</dbReference>
<evidence type="ECO:0000256" key="2">
    <source>
        <dbReference type="ARBA" id="ARBA00022519"/>
    </source>
</evidence>
<dbReference type="EMBL" id="CP071869">
    <property type="protein sequence ID" value="QTE22516.1"/>
    <property type="molecule type" value="Genomic_DNA"/>
</dbReference>
<keyword evidence="7" id="KW-1185">Reference proteome</keyword>
<evidence type="ECO:0000313" key="7">
    <source>
        <dbReference type="Proteomes" id="UP000663920"/>
    </source>
</evidence>
<dbReference type="Pfam" id="PF07429">
    <property type="entry name" value="Glyco_transf_56"/>
    <property type="match status" value="1"/>
</dbReference>
<evidence type="ECO:0000256" key="3">
    <source>
        <dbReference type="ARBA" id="ARBA00022676"/>
    </source>
</evidence>
<name>A0A975H6J0_9FLAO</name>
<dbReference type="GO" id="GO:0102031">
    <property type="term" value="F:4-acetamido-4,6-dideoxy-D-galactose transferase activity"/>
    <property type="evidence" value="ECO:0007669"/>
    <property type="project" value="UniProtKB-EC"/>
</dbReference>
<protein>
    <submittedName>
        <fullName evidence="6">TDP-N-acetylfucosamine:lipid II N-acetylfucosaminyltransferase</fullName>
        <ecNumber evidence="6">2.4.1.325</ecNumber>
    </submittedName>
</protein>
<evidence type="ECO:0000313" key="6">
    <source>
        <dbReference type="EMBL" id="QTE22516.1"/>
    </source>
</evidence>
<gene>
    <name evidence="6" type="ORF">J3359_17250</name>
</gene>